<feature type="compositionally biased region" description="Basic and acidic residues" evidence="1">
    <location>
        <begin position="371"/>
        <end position="390"/>
    </location>
</feature>
<dbReference type="Gene3D" id="3.60.10.10">
    <property type="entry name" value="Endonuclease/exonuclease/phosphatase"/>
    <property type="match status" value="1"/>
</dbReference>
<proteinExistence type="predicted"/>
<dbReference type="EMBL" id="BPVZ01000042">
    <property type="protein sequence ID" value="GKV14980.1"/>
    <property type="molecule type" value="Genomic_DNA"/>
</dbReference>
<dbReference type="InterPro" id="IPR035979">
    <property type="entry name" value="RBD_domain_sf"/>
</dbReference>
<sequence>MPSPSHRTGYGKVLNVHVSNKRDRSGGKYGFVRFLNVKSTSELEERLNGFWINNFHMRVKFICFGWKENTDLKVGEAKKVEMGKIRRKMKWVAKGAISEQEEKAGILQVREKVTSDQSKERKVIEYSVEEKDYAWLNACAVGTVISSETIPSLQEIFEMKGYFGIAIVLLRGNMVLLKGEDDDLIRELVNNERRWLERWFERVKLWLAFDLNKDRFVWLKVLGIPLLAWNESCFKLIGDHYGRYIYADKHTSDKSCLEAARICVMVSESEKLDGDLVLRVNGRPFDIHVFEESWKADPECCIKSRGSRDELENEASGSYINKGIPIGSENMNSARDKGLGLQIGPQESNVFEAHVGEPSRNDSNVVGELESAQRKELERDKESGDHQHWKTEKERRWRDLEDVYHSEASDVRGLNNVLKKKDVKSLVVKEKVDMIFLQETKWEGIEAQDCREKIQMWKELKEVILSVGGKVCIAGNFNVVLNSSERVGKSDCTEEVIAFNEFISDAGLVDLQLVGRKYTCHKADGSAMSRIDRFLVNSEFLDEWNDYSQVELRRSISDRCPVLFKINSNDWGPRPFRSVDEWLEYLGFKKVIKEQWEATTMEGWAGFKCKEKLKKLKREGVDELWTALKRKKRAMELWRQKSRANWVRLGDANTKFFHRYASLRRSRNCIQGLWRDGRWEDDSKEVKNEILDYFNKHFSEVKWKRSIMGDLEFKKISNLDNNRLEAKFSIQGVKAAIAECRSEKSPGPDGFNFKFIKFAWDILDEDVMQFMQEFYVNGKLAKGINSSFIILTPKVENPMGLKDFRPISLIGCLYKILAKVLADRLKSVMEILICENQLAFVGRRQIVDGILVLNEIVDEVKRKKLESFILKVDFEKAYDCVNWEFLNCIMEKYGFGLRWRNMALGIALLAEGGCGCGFARGRKWWARLEEEEGGLWKRVVMEKYYRDEEAVGVGNVSRRRLSKVWGDIVSISRDIEVSKEVIGDGLVWKLGEGNRIKFWKDRWLGEHVLEEIYPRLKYASSNGDSRV</sequence>
<evidence type="ECO:0000313" key="3">
    <source>
        <dbReference type="EMBL" id="GKV14980.1"/>
    </source>
</evidence>
<protein>
    <recommendedName>
        <fullName evidence="2">Reverse transcriptase domain-containing protein</fullName>
    </recommendedName>
</protein>
<dbReference type="SUPFAM" id="SSF54928">
    <property type="entry name" value="RNA-binding domain, RBD"/>
    <property type="match status" value="1"/>
</dbReference>
<evidence type="ECO:0000313" key="4">
    <source>
        <dbReference type="Proteomes" id="UP001054252"/>
    </source>
</evidence>
<comment type="caution">
    <text evidence="3">The sequence shown here is derived from an EMBL/GenBank/DDBJ whole genome shotgun (WGS) entry which is preliminary data.</text>
</comment>
<dbReference type="InterPro" id="IPR036691">
    <property type="entry name" value="Endo/exonu/phosph_ase_sf"/>
</dbReference>
<dbReference type="CDD" id="cd00590">
    <property type="entry name" value="RRM_SF"/>
    <property type="match status" value="1"/>
</dbReference>
<dbReference type="PANTHER" id="PTHR31635">
    <property type="entry name" value="REVERSE TRANSCRIPTASE DOMAIN-CONTAINING PROTEIN-RELATED"/>
    <property type="match status" value="1"/>
</dbReference>
<dbReference type="CDD" id="cd01650">
    <property type="entry name" value="RT_nLTR_like"/>
    <property type="match status" value="1"/>
</dbReference>
<dbReference type="SUPFAM" id="SSF56219">
    <property type="entry name" value="DNase I-like"/>
    <property type="match status" value="1"/>
</dbReference>
<dbReference type="AlphaFoldDB" id="A0AAV5JXJ3"/>
<gene>
    <name evidence="3" type="ORF">SLEP1_g25781</name>
</gene>
<organism evidence="3 4">
    <name type="scientific">Rubroshorea leprosula</name>
    <dbReference type="NCBI Taxonomy" id="152421"/>
    <lineage>
        <taxon>Eukaryota</taxon>
        <taxon>Viridiplantae</taxon>
        <taxon>Streptophyta</taxon>
        <taxon>Embryophyta</taxon>
        <taxon>Tracheophyta</taxon>
        <taxon>Spermatophyta</taxon>
        <taxon>Magnoliopsida</taxon>
        <taxon>eudicotyledons</taxon>
        <taxon>Gunneridae</taxon>
        <taxon>Pentapetalae</taxon>
        <taxon>rosids</taxon>
        <taxon>malvids</taxon>
        <taxon>Malvales</taxon>
        <taxon>Dipterocarpaceae</taxon>
        <taxon>Rubroshorea</taxon>
    </lineage>
</organism>
<dbReference type="GO" id="GO:0003676">
    <property type="term" value="F:nucleic acid binding"/>
    <property type="evidence" value="ECO:0007669"/>
    <property type="project" value="InterPro"/>
</dbReference>
<accession>A0AAV5JXJ3</accession>
<feature type="domain" description="Reverse transcriptase" evidence="2">
    <location>
        <begin position="801"/>
        <end position="896"/>
    </location>
</feature>
<dbReference type="InterPro" id="IPR000477">
    <property type="entry name" value="RT_dom"/>
</dbReference>
<reference evidence="3 4" key="1">
    <citation type="journal article" date="2021" name="Commun. Biol.">
        <title>The genome of Shorea leprosula (Dipterocarpaceae) highlights the ecological relevance of drought in aseasonal tropical rainforests.</title>
        <authorList>
            <person name="Ng K.K.S."/>
            <person name="Kobayashi M.J."/>
            <person name="Fawcett J.A."/>
            <person name="Hatakeyama M."/>
            <person name="Paape T."/>
            <person name="Ng C.H."/>
            <person name="Ang C.C."/>
            <person name="Tnah L.H."/>
            <person name="Lee C.T."/>
            <person name="Nishiyama T."/>
            <person name="Sese J."/>
            <person name="O'Brien M.J."/>
            <person name="Copetti D."/>
            <person name="Mohd Noor M.I."/>
            <person name="Ong R.C."/>
            <person name="Putra M."/>
            <person name="Sireger I.Z."/>
            <person name="Indrioko S."/>
            <person name="Kosugi Y."/>
            <person name="Izuno A."/>
            <person name="Isagi Y."/>
            <person name="Lee S.L."/>
            <person name="Shimizu K.K."/>
        </authorList>
    </citation>
    <scope>NUCLEOTIDE SEQUENCE [LARGE SCALE GENOMIC DNA]</scope>
    <source>
        <strain evidence="3">214</strain>
    </source>
</reference>
<feature type="region of interest" description="Disordered" evidence="1">
    <location>
        <begin position="355"/>
        <end position="390"/>
    </location>
</feature>
<dbReference type="Proteomes" id="UP001054252">
    <property type="component" value="Unassembled WGS sequence"/>
</dbReference>
<keyword evidence="4" id="KW-1185">Reference proteome</keyword>
<dbReference type="PANTHER" id="PTHR31635:SF196">
    <property type="entry name" value="REVERSE TRANSCRIPTASE DOMAIN-CONTAINING PROTEIN-RELATED"/>
    <property type="match status" value="1"/>
</dbReference>
<evidence type="ECO:0000256" key="1">
    <source>
        <dbReference type="SAM" id="MobiDB-lite"/>
    </source>
</evidence>
<evidence type="ECO:0000259" key="2">
    <source>
        <dbReference type="Pfam" id="PF00078"/>
    </source>
</evidence>
<dbReference type="Pfam" id="PF00078">
    <property type="entry name" value="RVT_1"/>
    <property type="match status" value="1"/>
</dbReference>
<name>A0AAV5JXJ3_9ROSI</name>